<dbReference type="EMBL" id="JAEAGR010000001">
    <property type="protein sequence ID" value="MBH1939449.1"/>
    <property type="molecule type" value="Genomic_DNA"/>
</dbReference>
<evidence type="ECO:0000256" key="11">
    <source>
        <dbReference type="ARBA" id="ARBA00022840"/>
    </source>
</evidence>
<dbReference type="Pfam" id="PF02887">
    <property type="entry name" value="PK_C"/>
    <property type="match status" value="1"/>
</dbReference>
<evidence type="ECO:0000256" key="8">
    <source>
        <dbReference type="ARBA" id="ARBA00022723"/>
    </source>
</evidence>
<keyword evidence="8" id="KW-0479">Metal-binding</keyword>
<evidence type="ECO:0000256" key="16">
    <source>
        <dbReference type="NCBIfam" id="TIGR01064"/>
    </source>
</evidence>
<evidence type="ECO:0000259" key="18">
    <source>
        <dbReference type="Pfam" id="PF00224"/>
    </source>
</evidence>
<proteinExistence type="inferred from homology"/>
<dbReference type="GO" id="GO:0004743">
    <property type="term" value="F:pyruvate kinase activity"/>
    <property type="evidence" value="ECO:0007669"/>
    <property type="project" value="UniProtKB-UniRule"/>
</dbReference>
<gene>
    <name evidence="20" type="primary">pyk</name>
    <name evidence="20" type="ORF">I5677_00915</name>
</gene>
<comment type="catalytic activity">
    <reaction evidence="17">
        <text>pyruvate + ATP = phosphoenolpyruvate + ADP + H(+)</text>
        <dbReference type="Rhea" id="RHEA:18157"/>
        <dbReference type="ChEBI" id="CHEBI:15361"/>
        <dbReference type="ChEBI" id="CHEBI:15378"/>
        <dbReference type="ChEBI" id="CHEBI:30616"/>
        <dbReference type="ChEBI" id="CHEBI:58702"/>
        <dbReference type="ChEBI" id="CHEBI:456216"/>
        <dbReference type="EC" id="2.7.1.40"/>
    </reaction>
</comment>
<dbReference type="GO" id="GO:0030955">
    <property type="term" value="F:potassium ion binding"/>
    <property type="evidence" value="ECO:0007669"/>
    <property type="project" value="UniProtKB-UniRule"/>
</dbReference>
<keyword evidence="14 17" id="KW-0324">Glycolysis</keyword>
<dbReference type="PANTHER" id="PTHR11817">
    <property type="entry name" value="PYRUVATE KINASE"/>
    <property type="match status" value="1"/>
</dbReference>
<keyword evidence="15 20" id="KW-0670">Pyruvate</keyword>
<feature type="domain" description="Pyruvate kinase C-terminal" evidence="19">
    <location>
        <begin position="356"/>
        <end position="468"/>
    </location>
</feature>
<dbReference type="Proteomes" id="UP000623269">
    <property type="component" value="Unassembled WGS sequence"/>
</dbReference>
<dbReference type="UniPathway" id="UPA00109">
    <property type="reaction ID" value="UER00188"/>
</dbReference>
<dbReference type="RefSeq" id="WP_197659675.1">
    <property type="nucleotide sequence ID" value="NZ_JAEAGR010000001.1"/>
</dbReference>
<dbReference type="SUPFAM" id="SSF50800">
    <property type="entry name" value="PK beta-barrel domain-like"/>
    <property type="match status" value="1"/>
</dbReference>
<evidence type="ECO:0000256" key="10">
    <source>
        <dbReference type="ARBA" id="ARBA00022777"/>
    </source>
</evidence>
<dbReference type="NCBIfam" id="NF004978">
    <property type="entry name" value="PRK06354.1"/>
    <property type="match status" value="1"/>
</dbReference>
<comment type="cofactor">
    <cofactor evidence="1">
        <name>Mg(2+)</name>
        <dbReference type="ChEBI" id="CHEBI:18420"/>
    </cofactor>
</comment>
<name>A0A8J7H0A1_9FIRM</name>
<evidence type="ECO:0000256" key="4">
    <source>
        <dbReference type="ARBA" id="ARBA00008663"/>
    </source>
</evidence>
<keyword evidence="13" id="KW-0630">Potassium</keyword>
<evidence type="ECO:0000256" key="2">
    <source>
        <dbReference type="ARBA" id="ARBA00001958"/>
    </source>
</evidence>
<evidence type="ECO:0000256" key="17">
    <source>
        <dbReference type="RuleBase" id="RU000504"/>
    </source>
</evidence>
<dbReference type="AlphaFoldDB" id="A0A8J7H0A1"/>
<evidence type="ECO:0000256" key="13">
    <source>
        <dbReference type="ARBA" id="ARBA00022958"/>
    </source>
</evidence>
<feature type="domain" description="Pyruvate kinase barrel" evidence="18">
    <location>
        <begin position="1"/>
        <end position="322"/>
    </location>
</feature>
<sequence>MRKTKIICTLGPSTDDDKILKDLILSGMDVARFNFSHADHAEHLGRFRKIEQFRKELNMPIATLLDTKGPEIRIGTFKDDKKIQLQAGQTFTLYTEKIEGNENGVSISYPELINDILVGTTILIDDGLIEMSVIEIADKKIVCEVKNGGTVSNKKGVNVPGAHLSMPFISDKDREDILFAIEHGYDFIAASFVRTAEDVKEIRRILDEHNSQTKIIAKIENLQGVENIDEIIEAADGIMIARGDMGVEVPYEEVPVIQKMIIKKVYNRGKQVITATQMLDSMIKNPRPTRAETTDVANAIYDGTSAIMLSGETAAGCYPVEALKTMVKIAIRAEADIDYKKRFRIQDVSQNPDITDAISRATVTTAHDLNAKMIITVTTSGRTARMVSRYRPACPILACTTDSVVYRQLNLAWGVTPLMIAVEHDTFELFDHSIDAVENAGYLKDGELAVLTAGVPLGISGTTNIIKVQIAGSKE</sequence>
<accession>A0A8J7H0A1</accession>
<comment type="pathway">
    <text evidence="3 17">Carbohydrate degradation; glycolysis; pyruvate from D-glyceraldehyde 3-phosphate: step 5/5.</text>
</comment>
<comment type="cofactor">
    <cofactor evidence="2">
        <name>K(+)</name>
        <dbReference type="ChEBI" id="CHEBI:29103"/>
    </cofactor>
</comment>
<dbReference type="Pfam" id="PF00224">
    <property type="entry name" value="PK"/>
    <property type="match status" value="1"/>
</dbReference>
<evidence type="ECO:0000313" key="20">
    <source>
        <dbReference type="EMBL" id="MBH1939449.1"/>
    </source>
</evidence>
<evidence type="ECO:0000256" key="3">
    <source>
        <dbReference type="ARBA" id="ARBA00004997"/>
    </source>
</evidence>
<dbReference type="InterPro" id="IPR015806">
    <property type="entry name" value="Pyrv_Knase_insert_dom_sf"/>
</dbReference>
<evidence type="ECO:0000259" key="19">
    <source>
        <dbReference type="Pfam" id="PF02887"/>
    </source>
</evidence>
<evidence type="ECO:0000256" key="7">
    <source>
        <dbReference type="ARBA" id="ARBA00022679"/>
    </source>
</evidence>
<dbReference type="InterPro" id="IPR011037">
    <property type="entry name" value="Pyrv_Knase-like_insert_dom_sf"/>
</dbReference>
<reference evidence="20" key="1">
    <citation type="submission" date="2020-12" db="EMBL/GenBank/DDBJ databases">
        <title>M. sibirica DSM 26468T genome.</title>
        <authorList>
            <person name="Thieme N."/>
            <person name="Rettenmaier R."/>
            <person name="Zverlov V."/>
            <person name="Liebl W."/>
        </authorList>
    </citation>
    <scope>NUCLEOTIDE SEQUENCE</scope>
    <source>
        <strain evidence="20">DSM 26468</strain>
    </source>
</reference>
<dbReference type="EC" id="2.7.1.40" evidence="5 16"/>
<dbReference type="InterPro" id="IPR015795">
    <property type="entry name" value="Pyrv_Knase_C"/>
</dbReference>
<evidence type="ECO:0000256" key="12">
    <source>
        <dbReference type="ARBA" id="ARBA00022842"/>
    </source>
</evidence>
<keyword evidence="10 17" id="KW-0418">Kinase</keyword>
<dbReference type="PRINTS" id="PR01050">
    <property type="entry name" value="PYRUVTKNASE"/>
</dbReference>
<keyword evidence="11" id="KW-0067">ATP-binding</keyword>
<dbReference type="GO" id="GO:0016301">
    <property type="term" value="F:kinase activity"/>
    <property type="evidence" value="ECO:0007669"/>
    <property type="project" value="UniProtKB-KW"/>
</dbReference>
<dbReference type="InterPro" id="IPR015813">
    <property type="entry name" value="Pyrv/PenolPyrv_kinase-like_dom"/>
</dbReference>
<comment type="similarity">
    <text evidence="4 17">Belongs to the pyruvate kinase family.</text>
</comment>
<evidence type="ECO:0000256" key="5">
    <source>
        <dbReference type="ARBA" id="ARBA00012142"/>
    </source>
</evidence>
<dbReference type="NCBIfam" id="NF004491">
    <property type="entry name" value="PRK05826.1"/>
    <property type="match status" value="1"/>
</dbReference>
<dbReference type="InterPro" id="IPR001697">
    <property type="entry name" value="Pyr_Knase"/>
</dbReference>
<evidence type="ECO:0000256" key="14">
    <source>
        <dbReference type="ARBA" id="ARBA00023152"/>
    </source>
</evidence>
<evidence type="ECO:0000256" key="9">
    <source>
        <dbReference type="ARBA" id="ARBA00022741"/>
    </source>
</evidence>
<evidence type="ECO:0000313" key="21">
    <source>
        <dbReference type="Proteomes" id="UP000623269"/>
    </source>
</evidence>
<dbReference type="InterPro" id="IPR040442">
    <property type="entry name" value="Pyrv_kinase-like_dom_sf"/>
</dbReference>
<dbReference type="FunFam" id="2.40.33.10:FF:000001">
    <property type="entry name" value="Pyruvate kinase"/>
    <property type="match status" value="1"/>
</dbReference>
<dbReference type="Gene3D" id="3.20.20.60">
    <property type="entry name" value="Phosphoenolpyruvate-binding domains"/>
    <property type="match status" value="1"/>
</dbReference>
<evidence type="ECO:0000256" key="1">
    <source>
        <dbReference type="ARBA" id="ARBA00001946"/>
    </source>
</evidence>
<dbReference type="GO" id="GO:0005524">
    <property type="term" value="F:ATP binding"/>
    <property type="evidence" value="ECO:0007669"/>
    <property type="project" value="UniProtKB-KW"/>
</dbReference>
<keyword evidence="21" id="KW-1185">Reference proteome</keyword>
<keyword evidence="7 17" id="KW-0808">Transferase</keyword>
<organism evidence="20 21">
    <name type="scientific">Mobilitalea sibirica</name>
    <dbReference type="NCBI Taxonomy" id="1462919"/>
    <lineage>
        <taxon>Bacteria</taxon>
        <taxon>Bacillati</taxon>
        <taxon>Bacillota</taxon>
        <taxon>Clostridia</taxon>
        <taxon>Lachnospirales</taxon>
        <taxon>Lachnospiraceae</taxon>
        <taxon>Mobilitalea</taxon>
    </lineage>
</organism>
<keyword evidence="12 17" id="KW-0460">Magnesium</keyword>
<keyword evidence="9" id="KW-0547">Nucleotide-binding</keyword>
<dbReference type="GO" id="GO:0000287">
    <property type="term" value="F:magnesium ion binding"/>
    <property type="evidence" value="ECO:0007669"/>
    <property type="project" value="UniProtKB-UniRule"/>
</dbReference>
<dbReference type="NCBIfam" id="TIGR01064">
    <property type="entry name" value="pyruv_kin"/>
    <property type="match status" value="1"/>
</dbReference>
<comment type="caution">
    <text evidence="20">The sequence shown here is derived from an EMBL/GenBank/DDBJ whole genome shotgun (WGS) entry which is preliminary data.</text>
</comment>
<protein>
    <recommendedName>
        <fullName evidence="6 16">Pyruvate kinase</fullName>
        <ecNumber evidence="5 16">2.7.1.40</ecNumber>
    </recommendedName>
</protein>
<dbReference type="FunFam" id="3.20.20.60:FF:000025">
    <property type="entry name" value="Pyruvate kinase"/>
    <property type="match status" value="1"/>
</dbReference>
<dbReference type="SUPFAM" id="SSF51621">
    <property type="entry name" value="Phosphoenolpyruvate/pyruvate domain"/>
    <property type="match status" value="1"/>
</dbReference>
<dbReference type="Gene3D" id="2.40.33.10">
    <property type="entry name" value="PK beta-barrel domain-like"/>
    <property type="match status" value="1"/>
</dbReference>
<dbReference type="InterPro" id="IPR015793">
    <property type="entry name" value="Pyrv_Knase_brl"/>
</dbReference>
<dbReference type="InterPro" id="IPR036918">
    <property type="entry name" value="Pyrv_Knase_C_sf"/>
</dbReference>
<evidence type="ECO:0000256" key="6">
    <source>
        <dbReference type="ARBA" id="ARBA00018587"/>
    </source>
</evidence>
<dbReference type="Gene3D" id="3.40.1380.20">
    <property type="entry name" value="Pyruvate kinase, C-terminal domain"/>
    <property type="match status" value="1"/>
</dbReference>
<dbReference type="SUPFAM" id="SSF52935">
    <property type="entry name" value="PK C-terminal domain-like"/>
    <property type="match status" value="1"/>
</dbReference>
<evidence type="ECO:0000256" key="15">
    <source>
        <dbReference type="ARBA" id="ARBA00023317"/>
    </source>
</evidence>